<keyword evidence="3" id="KW-1185">Reference proteome</keyword>
<reference evidence="2 3" key="1">
    <citation type="journal article" date="2024" name="Ann. Entomol. Soc. Am.">
        <title>Genomic analyses of the southern and eastern yellowjacket wasps (Hymenoptera: Vespidae) reveal evolutionary signatures of social life.</title>
        <authorList>
            <person name="Catto M.A."/>
            <person name="Caine P.B."/>
            <person name="Orr S.E."/>
            <person name="Hunt B.G."/>
            <person name="Goodisman M.A.D."/>
        </authorList>
    </citation>
    <scope>NUCLEOTIDE SEQUENCE [LARGE SCALE GENOMIC DNA]</scope>
    <source>
        <strain evidence="2">233</strain>
        <tissue evidence="2">Head and thorax</tissue>
    </source>
</reference>
<dbReference type="Proteomes" id="UP001607302">
    <property type="component" value="Unassembled WGS sequence"/>
</dbReference>
<gene>
    <name evidence="2" type="ORF">V1478_017279</name>
</gene>
<name>A0ABD1ZXJ2_VESSQ</name>
<protein>
    <submittedName>
        <fullName evidence="2">Uncharacterized protein</fullName>
    </submittedName>
</protein>
<feature type="region of interest" description="Disordered" evidence="1">
    <location>
        <begin position="42"/>
        <end position="65"/>
    </location>
</feature>
<evidence type="ECO:0000256" key="1">
    <source>
        <dbReference type="SAM" id="MobiDB-lite"/>
    </source>
</evidence>
<accession>A0ABD1ZXJ2</accession>
<evidence type="ECO:0000313" key="3">
    <source>
        <dbReference type="Proteomes" id="UP001607302"/>
    </source>
</evidence>
<sequence length="224" mass="26281">MRSYILERVIAAGCEEPMNQPPFTVDLRKRVRSLLIVDREKKEKKKKNVLGESNPAKNSQPPYDEMRNIRRGSPLAREHISETELSRPRAHRPGHLLVPTTVQPGIYPGARTYLLHIWTSTYETRTRLQKTKQQGDARWFVLLPLVLFFERAENRRIKRKQVIELKRYHWLDSSLRAVISIPRPIFEVGYVFGEATDHRKWDRISFEGEISIAHIVFFGDKVAR</sequence>
<organism evidence="2 3">
    <name type="scientific">Vespula squamosa</name>
    <name type="common">Southern yellow jacket</name>
    <name type="synonym">Wasp</name>
    <dbReference type="NCBI Taxonomy" id="30214"/>
    <lineage>
        <taxon>Eukaryota</taxon>
        <taxon>Metazoa</taxon>
        <taxon>Ecdysozoa</taxon>
        <taxon>Arthropoda</taxon>
        <taxon>Hexapoda</taxon>
        <taxon>Insecta</taxon>
        <taxon>Pterygota</taxon>
        <taxon>Neoptera</taxon>
        <taxon>Endopterygota</taxon>
        <taxon>Hymenoptera</taxon>
        <taxon>Apocrita</taxon>
        <taxon>Aculeata</taxon>
        <taxon>Vespoidea</taxon>
        <taxon>Vespidae</taxon>
        <taxon>Vespinae</taxon>
        <taxon>Vespula</taxon>
    </lineage>
</organism>
<proteinExistence type="predicted"/>
<evidence type="ECO:0000313" key="2">
    <source>
        <dbReference type="EMBL" id="KAL2713086.1"/>
    </source>
</evidence>
<dbReference type="EMBL" id="JAUDFV010000161">
    <property type="protein sequence ID" value="KAL2713086.1"/>
    <property type="molecule type" value="Genomic_DNA"/>
</dbReference>
<comment type="caution">
    <text evidence="2">The sequence shown here is derived from an EMBL/GenBank/DDBJ whole genome shotgun (WGS) entry which is preliminary data.</text>
</comment>
<dbReference type="AlphaFoldDB" id="A0ABD1ZXJ2"/>